<dbReference type="EMBL" id="AY080962">
    <property type="protein sequence ID" value="AAM08683.1"/>
    <property type="molecule type" value="Genomic_DNA"/>
</dbReference>
<dbReference type="Pfam" id="PF10544">
    <property type="entry name" value="T5orf172"/>
    <property type="match status" value="1"/>
</dbReference>
<dbReference type="PANTHER" id="PTHR28094:SF1">
    <property type="entry name" value="MEIOTICALLY UP-REGULATED GENE 113 PROTEIN"/>
    <property type="match status" value="1"/>
</dbReference>
<feature type="compositionally biased region" description="Basic and acidic residues" evidence="1">
    <location>
        <begin position="278"/>
        <end position="302"/>
    </location>
</feature>
<sequence>MAGEENPLDVEPPRTPIKGPPHQPMLSGTQSPPGSASSVDVISSPPSPEDNPFSPAQSTATDITDDYGWQTPTKGQALSTATDKDCLESSQSEEEDDSAGDDAGDDEGDDGGDDDRAGQIATAFNAPSPTKPLERSKKAKSLRPRISISSLRSEDATKSVLSKRKESSTSPVDTRAWVLEQGKFSEGLTWPSILIGQKTPKRSRHILLEYWTSEQASNINTDFSAEGTWLLRPGAASEVDGARKFHLDSVVSGTQDQSADQPSSSNSIVPTITFSPPEDDRIDSARIKDDEDDPCSKGRSSEDGTVNAVLTVLSIHKAPPSSEAGNSTLKSLCSIIPLDIRERLREDDQRCPAQTVKGVRCKVRHRANVPIIMQYLDSLTTIKPSEVLQCLKNLSKVALCPLAHQRVARRELDAWKTDINKLCDIQQDQEHVASHTNHRLFALANWINTLSGRESFSERVEAASPPTSQESIPSNIPQVFTLIQKFAPYVPKACAGLSVSEALEKLLLKPLMKSEIERVGSVYVYWQPGNFGHLKIGFSNDISKRVKEWSAKCRKPMEVYFPKRGSDEEHLQVSHVCRVEKLVHTELKNYRRIEEKCPGCGGNHIEWFEVSRQLAIAVVRKWTAWMQTSPYEERSCGGKTEWVLKEEQRRKLKELSQPLQEIVISHQGMEKRGKPLCMLHIYQFLIQVGQDLRTREVSQCSPASNSNLA</sequence>
<feature type="compositionally biased region" description="Basic and acidic residues" evidence="1">
    <location>
        <begin position="152"/>
        <end position="167"/>
    </location>
</feature>
<evidence type="ECO:0000259" key="2">
    <source>
        <dbReference type="SMART" id="SM00974"/>
    </source>
</evidence>
<feature type="compositionally biased region" description="Pro residues" evidence="1">
    <location>
        <begin position="13"/>
        <end position="23"/>
    </location>
</feature>
<dbReference type="InterPro" id="IPR053006">
    <property type="entry name" value="Meiosis_regulatory"/>
</dbReference>
<evidence type="ECO:0000313" key="3">
    <source>
        <dbReference type="EMBL" id="AAM08683.1"/>
    </source>
</evidence>
<feature type="compositionally biased region" description="Acidic residues" evidence="1">
    <location>
        <begin position="91"/>
        <end position="113"/>
    </location>
</feature>
<name>Q876M9_ASPFM</name>
<feature type="compositionally biased region" description="Polar residues" evidence="1">
    <location>
        <begin position="251"/>
        <end position="274"/>
    </location>
</feature>
<proteinExistence type="predicted"/>
<gene>
    <name evidence="3" type="primary">25d9-10</name>
</gene>
<reference evidence="3" key="1">
    <citation type="journal article" date="2002" name="Genetics">
        <title>Characterization of essential genes by parasexual genetics in the human fungal pathogen Aspergillus fumigatus: impact of genomic rearrangements associated with electroporation of DNA.</title>
        <authorList>
            <person name="Firon A."/>
            <person name="Beauvais A."/>
            <person name="Latge J.-P."/>
            <person name="Couve E."/>
            <person name="Grosjean-Cournoyer M.-C."/>
            <person name="D'Enfert C."/>
        </authorList>
    </citation>
    <scope>NUCLEOTIDE SEQUENCE</scope>
</reference>
<feature type="region of interest" description="Disordered" evidence="1">
    <location>
        <begin position="251"/>
        <end position="302"/>
    </location>
</feature>
<dbReference type="InterPro" id="IPR018306">
    <property type="entry name" value="Phage_T5_Orf172_DNA-bd"/>
</dbReference>
<evidence type="ECO:0000256" key="1">
    <source>
        <dbReference type="SAM" id="MobiDB-lite"/>
    </source>
</evidence>
<feature type="region of interest" description="Disordered" evidence="1">
    <location>
        <begin position="1"/>
        <end position="172"/>
    </location>
</feature>
<feature type="domain" description="Bacteriophage T5 Orf172 DNA-binding" evidence="2">
    <location>
        <begin position="528"/>
        <end position="622"/>
    </location>
</feature>
<organism evidence="3">
    <name type="scientific">Aspergillus fumigatus</name>
    <name type="common">Neosartorya fumigata</name>
    <dbReference type="NCBI Taxonomy" id="746128"/>
    <lineage>
        <taxon>Eukaryota</taxon>
        <taxon>Fungi</taxon>
        <taxon>Dikarya</taxon>
        <taxon>Ascomycota</taxon>
        <taxon>Pezizomycotina</taxon>
        <taxon>Eurotiomycetes</taxon>
        <taxon>Eurotiomycetidae</taxon>
        <taxon>Eurotiales</taxon>
        <taxon>Aspergillaceae</taxon>
        <taxon>Aspergillus</taxon>
        <taxon>Aspergillus subgen. Fumigati</taxon>
    </lineage>
</organism>
<dbReference type="PANTHER" id="PTHR28094">
    <property type="entry name" value="MEIOTICALLY UP-REGULATED GENE 113 PROTEIN"/>
    <property type="match status" value="1"/>
</dbReference>
<protein>
    <submittedName>
        <fullName evidence="3">25D9-10</fullName>
    </submittedName>
</protein>
<dbReference type="AlphaFoldDB" id="Q876M9"/>
<accession>Q876M9</accession>
<feature type="compositionally biased region" description="Low complexity" evidence="1">
    <location>
        <begin position="33"/>
        <end position="44"/>
    </location>
</feature>
<dbReference type="SMART" id="SM00974">
    <property type="entry name" value="T5orf172"/>
    <property type="match status" value="1"/>
</dbReference>
<feature type="compositionally biased region" description="Polar residues" evidence="1">
    <location>
        <begin position="70"/>
        <end position="81"/>
    </location>
</feature>